<dbReference type="Pfam" id="PF11667">
    <property type="entry name" value="DUF3267"/>
    <property type="match status" value="1"/>
</dbReference>
<dbReference type="AlphaFoldDB" id="A0AA51N739"/>
<dbReference type="RefSeq" id="WP_308357316.1">
    <property type="nucleotide sequence ID" value="NZ_CP129970.2"/>
</dbReference>
<name>A0AA51N739_9BACT</name>
<dbReference type="Proteomes" id="UP001244443">
    <property type="component" value="Chromosome"/>
</dbReference>
<dbReference type="EMBL" id="CP129970">
    <property type="protein sequence ID" value="WMN07228.1"/>
    <property type="molecule type" value="Genomic_DNA"/>
</dbReference>
<dbReference type="InterPro" id="IPR021683">
    <property type="entry name" value="DUF3267"/>
</dbReference>
<keyword evidence="1" id="KW-0812">Transmembrane</keyword>
<feature type="transmembrane region" description="Helical" evidence="1">
    <location>
        <begin position="40"/>
        <end position="63"/>
    </location>
</feature>
<evidence type="ECO:0000256" key="1">
    <source>
        <dbReference type="SAM" id="Phobius"/>
    </source>
</evidence>
<reference evidence="2" key="1">
    <citation type="submission" date="2023-08" db="EMBL/GenBank/DDBJ databases">
        <title>Comparative genomics and taxonomic characterization of three novel marine species of genus Marivirga.</title>
        <authorList>
            <person name="Muhammad N."/>
            <person name="Kim S.-G."/>
        </authorList>
    </citation>
    <scope>NUCLEOTIDE SEQUENCE [LARGE SCALE GENOMIC DNA]</scope>
    <source>
        <strain evidence="2">ABR2-2</strain>
    </source>
</reference>
<evidence type="ECO:0000313" key="2">
    <source>
        <dbReference type="EMBL" id="WMN07228.1"/>
    </source>
</evidence>
<protein>
    <submittedName>
        <fullName evidence="2">DUF3267 domain-containing protein</fullName>
    </submittedName>
</protein>
<sequence length="204" mass="23880">MNTELIKKNSQYKSILTVLNGNDWLLFMATFVRRINPVTIIFWLYLGSLLVAFLISIFAFNLMLLNSRIWIIGIIGGLLLSLLVTPILHEFIHSFFYKLLGAKKVVFKWSKRLLRFNIYSSDFVLSKKNYYVISLVAFLLFSVTPFALSFFFNNVLFLLLQSLSIFHSFYALKDLAVCSYLYKHHNSYLHIGQDERAVFYKNIE</sequence>
<organism evidence="2 3">
    <name type="scientific">Marivirga arenosa</name>
    <dbReference type="NCBI Taxonomy" id="3059076"/>
    <lineage>
        <taxon>Bacteria</taxon>
        <taxon>Pseudomonadati</taxon>
        <taxon>Bacteroidota</taxon>
        <taxon>Cytophagia</taxon>
        <taxon>Cytophagales</taxon>
        <taxon>Marivirgaceae</taxon>
        <taxon>Marivirga</taxon>
    </lineage>
</organism>
<accession>A0AA51N739</accession>
<gene>
    <name evidence="2" type="ORF">QYS48_28220</name>
</gene>
<keyword evidence="3" id="KW-1185">Reference proteome</keyword>
<proteinExistence type="predicted"/>
<keyword evidence="1" id="KW-1133">Transmembrane helix</keyword>
<evidence type="ECO:0000313" key="3">
    <source>
        <dbReference type="Proteomes" id="UP001244443"/>
    </source>
</evidence>
<keyword evidence="1" id="KW-0472">Membrane</keyword>
<feature type="transmembrane region" description="Helical" evidence="1">
    <location>
        <begin position="130"/>
        <end position="152"/>
    </location>
</feature>
<feature type="transmembrane region" description="Helical" evidence="1">
    <location>
        <begin position="69"/>
        <end position="88"/>
    </location>
</feature>